<protein>
    <submittedName>
        <fullName evidence="2">CBM9 containing protein</fullName>
    </submittedName>
</protein>
<gene>
    <name evidence="2" type="ORF">BSF38_01324</name>
</gene>
<reference evidence="3" key="1">
    <citation type="submission" date="2016-12" db="EMBL/GenBank/DDBJ databases">
        <title>Comparative genomics of four Isosphaeraceae planctomycetes: a common pool of plasmids and glycoside hydrolase genes.</title>
        <authorList>
            <person name="Ivanova A."/>
        </authorList>
    </citation>
    <scope>NUCLEOTIDE SEQUENCE [LARGE SCALE GENOMIC DNA]</scope>
    <source>
        <strain evidence="3">PX4</strain>
    </source>
</reference>
<dbReference type="GO" id="GO:0016052">
    <property type="term" value="P:carbohydrate catabolic process"/>
    <property type="evidence" value="ECO:0007669"/>
    <property type="project" value="InterPro"/>
</dbReference>
<keyword evidence="3" id="KW-1185">Reference proteome</keyword>
<evidence type="ECO:0000259" key="1">
    <source>
        <dbReference type="Pfam" id="PF06452"/>
    </source>
</evidence>
<dbReference type="CDD" id="cd09620">
    <property type="entry name" value="CBM9_like_3"/>
    <property type="match status" value="1"/>
</dbReference>
<dbReference type="RefSeq" id="WP_076344107.1">
    <property type="nucleotide sequence ID" value="NZ_CP019082.1"/>
</dbReference>
<dbReference type="GO" id="GO:0030246">
    <property type="term" value="F:carbohydrate binding"/>
    <property type="evidence" value="ECO:0007669"/>
    <property type="project" value="InterPro"/>
</dbReference>
<evidence type="ECO:0000313" key="3">
    <source>
        <dbReference type="Proteomes" id="UP000186309"/>
    </source>
</evidence>
<dbReference type="GO" id="GO:0004553">
    <property type="term" value="F:hydrolase activity, hydrolyzing O-glycosyl compounds"/>
    <property type="evidence" value="ECO:0007669"/>
    <property type="project" value="InterPro"/>
</dbReference>
<feature type="domain" description="Carbohydrate-binding" evidence="1">
    <location>
        <begin position="45"/>
        <end position="246"/>
    </location>
</feature>
<dbReference type="InterPro" id="IPR010502">
    <property type="entry name" value="Carb-bd_dom_fam9"/>
</dbReference>
<sequence length="252" mass="27890">MHLRIRRSAFLLIPLAIAGYAIGGRAEVKTTRAAVCRWAEAPPKLDGKLDDPCWRGAAPIEDFAANWAGAPRSGTRAYLAWDDDALYYAAEMTDAELRAFGTKRNDHLWEGDVFEAFFKPSKDRPEYYEFQANPREVVFEVAFPRRGELGHAFNQEPVLGNKAVVALDGTLDQPGDKDRGWIVEGRIPWTAFAASGGAPKPGAKWSFALCRYDYGPAGTEPVLMSSAPLTEPSFHRYEDYGTLTFEGPKAGR</sequence>
<accession>A0A1U7CLQ2</accession>
<dbReference type="OrthoDB" id="226401at2"/>
<dbReference type="Gene3D" id="2.60.40.1190">
    <property type="match status" value="1"/>
</dbReference>
<dbReference type="SUPFAM" id="SSF49344">
    <property type="entry name" value="CBD9-like"/>
    <property type="match status" value="1"/>
</dbReference>
<name>A0A1U7CLQ2_9BACT</name>
<dbReference type="AlphaFoldDB" id="A0A1U7CLQ2"/>
<dbReference type="STRING" id="1387353.BSF38_01324"/>
<dbReference type="KEGG" id="pbor:BSF38_01324"/>
<dbReference type="Pfam" id="PF06452">
    <property type="entry name" value="CBM9_1"/>
    <property type="match status" value="1"/>
</dbReference>
<organism evidence="2 3">
    <name type="scientific">Paludisphaera borealis</name>
    <dbReference type="NCBI Taxonomy" id="1387353"/>
    <lineage>
        <taxon>Bacteria</taxon>
        <taxon>Pseudomonadati</taxon>
        <taxon>Planctomycetota</taxon>
        <taxon>Planctomycetia</taxon>
        <taxon>Isosphaerales</taxon>
        <taxon>Isosphaeraceae</taxon>
        <taxon>Paludisphaera</taxon>
    </lineage>
</organism>
<dbReference type="Proteomes" id="UP000186309">
    <property type="component" value="Chromosome"/>
</dbReference>
<dbReference type="EMBL" id="CP019082">
    <property type="protein sequence ID" value="APW59865.1"/>
    <property type="molecule type" value="Genomic_DNA"/>
</dbReference>
<evidence type="ECO:0000313" key="2">
    <source>
        <dbReference type="EMBL" id="APW59865.1"/>
    </source>
</evidence>
<proteinExistence type="predicted"/>